<feature type="binding site" evidence="5">
    <location>
        <begin position="236"/>
        <end position="242"/>
    </location>
    <ligand>
        <name>S-adenosyl-L-methionine</name>
        <dbReference type="ChEBI" id="CHEBI:59789"/>
    </ligand>
</feature>
<feature type="compositionally biased region" description="Acidic residues" evidence="6">
    <location>
        <begin position="557"/>
        <end position="585"/>
    </location>
</feature>
<dbReference type="Pfam" id="PF01189">
    <property type="entry name" value="Methyltr_RsmB-F"/>
    <property type="match status" value="1"/>
</dbReference>
<keyword evidence="2 5" id="KW-0808">Transferase</keyword>
<organism evidence="8 9">
    <name type="scientific">Apiospora marii</name>
    <dbReference type="NCBI Taxonomy" id="335849"/>
    <lineage>
        <taxon>Eukaryota</taxon>
        <taxon>Fungi</taxon>
        <taxon>Dikarya</taxon>
        <taxon>Ascomycota</taxon>
        <taxon>Pezizomycotina</taxon>
        <taxon>Sordariomycetes</taxon>
        <taxon>Xylariomycetidae</taxon>
        <taxon>Amphisphaeriales</taxon>
        <taxon>Apiosporaceae</taxon>
        <taxon>Apiospora</taxon>
    </lineage>
</organism>
<protein>
    <submittedName>
        <fullName evidence="8">rRNA (Cytosine-C5-)-methyltransferase RCM1</fullName>
    </submittedName>
</protein>
<dbReference type="Proteomes" id="UP001396898">
    <property type="component" value="Unassembled WGS sequence"/>
</dbReference>
<evidence type="ECO:0000256" key="6">
    <source>
        <dbReference type="SAM" id="MobiDB-lite"/>
    </source>
</evidence>
<evidence type="ECO:0000256" key="4">
    <source>
        <dbReference type="ARBA" id="ARBA00022884"/>
    </source>
</evidence>
<dbReference type="PROSITE" id="PS51686">
    <property type="entry name" value="SAM_MT_RSMB_NOP"/>
    <property type="match status" value="1"/>
</dbReference>
<gene>
    <name evidence="8" type="ORF">PG991_009748</name>
</gene>
<evidence type="ECO:0000256" key="2">
    <source>
        <dbReference type="ARBA" id="ARBA00022679"/>
    </source>
</evidence>
<dbReference type="PANTHER" id="PTHR22807">
    <property type="entry name" value="NOP2 YEAST -RELATED NOL1/NOP2/FMU SUN DOMAIN-CONTAINING"/>
    <property type="match status" value="1"/>
</dbReference>
<feature type="region of interest" description="Disordered" evidence="6">
    <location>
        <begin position="525"/>
        <end position="585"/>
    </location>
</feature>
<keyword evidence="4 5" id="KW-0694">RNA-binding</keyword>
<comment type="similarity">
    <text evidence="5">Belongs to the class I-like SAM-binding methyltransferase superfamily. RsmB/NOP family.</text>
</comment>
<dbReference type="Pfam" id="PF21148">
    <property type="entry name" value="NSUN5_fdxn-like"/>
    <property type="match status" value="1"/>
</dbReference>
<dbReference type="EMBL" id="JAQQWI010000015">
    <property type="protein sequence ID" value="KAK8012373.1"/>
    <property type="molecule type" value="Genomic_DNA"/>
</dbReference>
<accession>A0ABR1RGW3</accession>
<dbReference type="InterPro" id="IPR049561">
    <property type="entry name" value="NSUN5_7_fdxn-like"/>
</dbReference>
<evidence type="ECO:0000313" key="9">
    <source>
        <dbReference type="Proteomes" id="UP001396898"/>
    </source>
</evidence>
<feature type="domain" description="SAM-dependent MTase RsmB/NOP-type" evidence="7">
    <location>
        <begin position="132"/>
        <end position="501"/>
    </location>
</feature>
<sequence>MSLYHEAAEILSLSPEAGGNLKTRIFNRKDLKSPQQQIYALALETCKWSAVLKEVIDNAGILKLERKLTPVLASLLVHDYLLAKKGIALPSTHGLRAAVERHKARLSSELTRARLRRKAVSIDALRDQVEAAFAEAENLYPRWVRVNSLLTTLEDQLNSTFKEFTRVHSIKEVISGRAKVYIDEHVPNLLAVSPGFEITKTDAYKSGKVILQDKASCFPAYLLDAMPEDGDAIDTCSAPGNKTTHLTAIIRSRAPEAQVKQPKVYAFEKNPRRAKTLEKMVKLAGGDDMTRIGFGQDFLKVNPAGSVYKNVGCLLLDPSCSGSGIVGRDSLPTLHLPEPAGAKPQPPKTGKEQNRKRKRTDDGGKDTEKPVLVDDDGEETVLSSEKELSARLEALASFQLTLLQHAMEFPAAKKITYSTCSIHAQENEQVVLKALQSDVAKRRGWRILKRQQQVRGMREWPVRGTLEGAEGDKDVAEGCIRSYKDDGRGVMGFFVAAFARDPDQAEVDGDGPYLRDDDGRIVRDRVGMPTLKSGQPALNQDSHEQKPQGSTNRPAEDDVEESADESYSEGDSDDVEDDSWDGFGD</sequence>
<dbReference type="Gene3D" id="3.30.70.1170">
    <property type="entry name" value="Sun protein, domain 3"/>
    <property type="match status" value="1"/>
</dbReference>
<dbReference type="InterPro" id="IPR029063">
    <property type="entry name" value="SAM-dependent_MTases_sf"/>
</dbReference>
<dbReference type="Pfam" id="PF21153">
    <property type="entry name" value="NSUN5_N"/>
    <property type="match status" value="1"/>
</dbReference>
<keyword evidence="9" id="KW-1185">Reference proteome</keyword>
<feature type="active site" description="Nucleophile" evidence="5">
    <location>
        <position position="420"/>
    </location>
</feature>
<dbReference type="InterPro" id="IPR048889">
    <property type="entry name" value="NSUN5_RCM1_N"/>
</dbReference>
<feature type="binding site" evidence="5">
    <location>
        <position position="317"/>
    </location>
    <ligand>
        <name>S-adenosyl-L-methionine</name>
        <dbReference type="ChEBI" id="CHEBI:59789"/>
    </ligand>
</feature>
<evidence type="ECO:0000313" key="8">
    <source>
        <dbReference type="EMBL" id="KAK8012373.1"/>
    </source>
</evidence>
<evidence type="ECO:0000256" key="1">
    <source>
        <dbReference type="ARBA" id="ARBA00022603"/>
    </source>
</evidence>
<dbReference type="SUPFAM" id="SSF53335">
    <property type="entry name" value="S-adenosyl-L-methionine-dependent methyltransferases"/>
    <property type="match status" value="1"/>
</dbReference>
<evidence type="ECO:0000256" key="5">
    <source>
        <dbReference type="PROSITE-ProRule" id="PRU01023"/>
    </source>
</evidence>
<evidence type="ECO:0000256" key="3">
    <source>
        <dbReference type="ARBA" id="ARBA00022691"/>
    </source>
</evidence>
<name>A0ABR1RGW3_9PEZI</name>
<dbReference type="InterPro" id="IPR001678">
    <property type="entry name" value="MeTrfase_RsmB-F_NOP2_dom"/>
</dbReference>
<dbReference type="PANTHER" id="PTHR22807:SF4">
    <property type="entry name" value="28S RRNA (CYTOSINE-C(5))-METHYLTRANSFERASE"/>
    <property type="match status" value="1"/>
</dbReference>
<evidence type="ECO:0000259" key="7">
    <source>
        <dbReference type="PROSITE" id="PS51686"/>
    </source>
</evidence>
<comment type="caution">
    <text evidence="8">The sequence shown here is derived from an EMBL/GenBank/DDBJ whole genome shotgun (WGS) entry which is preliminary data.</text>
</comment>
<reference evidence="8 9" key="1">
    <citation type="submission" date="2023-01" db="EMBL/GenBank/DDBJ databases">
        <title>Analysis of 21 Apiospora genomes using comparative genomics revels a genus with tremendous synthesis potential of carbohydrate active enzymes and secondary metabolites.</title>
        <authorList>
            <person name="Sorensen T."/>
        </authorList>
    </citation>
    <scope>NUCLEOTIDE SEQUENCE [LARGE SCALE GENOMIC DNA]</scope>
    <source>
        <strain evidence="8 9">CBS 20057</strain>
    </source>
</reference>
<feature type="region of interest" description="Disordered" evidence="6">
    <location>
        <begin position="331"/>
        <end position="379"/>
    </location>
</feature>
<feature type="compositionally biased region" description="Basic and acidic residues" evidence="6">
    <location>
        <begin position="349"/>
        <end position="372"/>
    </location>
</feature>
<feature type="binding site" evidence="5">
    <location>
        <position position="297"/>
    </location>
    <ligand>
        <name>S-adenosyl-L-methionine</name>
        <dbReference type="ChEBI" id="CHEBI:59789"/>
    </ligand>
</feature>
<dbReference type="InterPro" id="IPR049560">
    <property type="entry name" value="MeTrfase_RsmB-F_NOP2_cat"/>
</dbReference>
<dbReference type="Gene3D" id="3.40.50.150">
    <property type="entry name" value="Vaccinia Virus protein VP39"/>
    <property type="match status" value="1"/>
</dbReference>
<keyword evidence="3 5" id="KW-0949">S-adenosyl-L-methionine</keyword>
<feature type="binding site" evidence="5">
    <location>
        <position position="268"/>
    </location>
    <ligand>
        <name>S-adenosyl-L-methionine</name>
        <dbReference type="ChEBI" id="CHEBI:59789"/>
    </ligand>
</feature>
<dbReference type="PRINTS" id="PR02008">
    <property type="entry name" value="RCMTFAMILY"/>
</dbReference>
<proteinExistence type="inferred from homology"/>
<dbReference type="InterPro" id="IPR023267">
    <property type="entry name" value="RCMT"/>
</dbReference>
<keyword evidence="1 5" id="KW-0489">Methyltransferase</keyword>